<gene>
    <name evidence="1" type="ORF">chiPu_0002555</name>
</gene>
<organism evidence="1 2">
    <name type="scientific">Chiloscyllium punctatum</name>
    <name type="common">Brownbanded bambooshark</name>
    <name type="synonym">Hemiscyllium punctatum</name>
    <dbReference type="NCBI Taxonomy" id="137246"/>
    <lineage>
        <taxon>Eukaryota</taxon>
        <taxon>Metazoa</taxon>
        <taxon>Chordata</taxon>
        <taxon>Craniata</taxon>
        <taxon>Vertebrata</taxon>
        <taxon>Chondrichthyes</taxon>
        <taxon>Elasmobranchii</taxon>
        <taxon>Galeomorphii</taxon>
        <taxon>Galeoidea</taxon>
        <taxon>Orectolobiformes</taxon>
        <taxon>Hemiscylliidae</taxon>
        <taxon>Chiloscyllium</taxon>
    </lineage>
</organism>
<reference evidence="1 2" key="1">
    <citation type="journal article" date="2018" name="Nat. Ecol. Evol.">
        <title>Shark genomes provide insights into elasmobranch evolution and the origin of vertebrates.</title>
        <authorList>
            <person name="Hara Y"/>
            <person name="Yamaguchi K"/>
            <person name="Onimaru K"/>
            <person name="Kadota M"/>
            <person name="Koyanagi M"/>
            <person name="Keeley SD"/>
            <person name="Tatsumi K"/>
            <person name="Tanaka K"/>
            <person name="Motone F"/>
            <person name="Kageyama Y"/>
            <person name="Nozu R"/>
            <person name="Adachi N"/>
            <person name="Nishimura O"/>
            <person name="Nakagawa R"/>
            <person name="Tanegashima C"/>
            <person name="Kiyatake I"/>
            <person name="Matsumoto R"/>
            <person name="Murakumo K"/>
            <person name="Nishida K"/>
            <person name="Terakita A"/>
            <person name="Kuratani S"/>
            <person name="Sato K"/>
            <person name="Hyodo S Kuraku.S."/>
        </authorList>
    </citation>
    <scope>NUCLEOTIDE SEQUENCE [LARGE SCALE GENOMIC DNA]</scope>
</reference>
<evidence type="ECO:0000313" key="2">
    <source>
        <dbReference type="Proteomes" id="UP000287033"/>
    </source>
</evidence>
<dbReference type="EMBL" id="BEZZ01000048">
    <property type="protein sequence ID" value="GCC24155.1"/>
    <property type="molecule type" value="Genomic_DNA"/>
</dbReference>
<comment type="caution">
    <text evidence="1">The sequence shown here is derived from an EMBL/GenBank/DDBJ whole genome shotgun (WGS) entry which is preliminary data.</text>
</comment>
<dbReference type="Proteomes" id="UP000287033">
    <property type="component" value="Unassembled WGS sequence"/>
</dbReference>
<dbReference type="AlphaFoldDB" id="A0A401S192"/>
<accession>A0A401S192</accession>
<evidence type="ECO:0000313" key="1">
    <source>
        <dbReference type="EMBL" id="GCC24155.1"/>
    </source>
</evidence>
<keyword evidence="2" id="KW-1185">Reference proteome</keyword>
<sequence length="69" mass="7983">MDVLYWRIASVPGRSWRGHQGAAEPVGIPIEYHMEVYYPKEPSNEYYSDLPVKDISNLLLCVWTVLTEV</sequence>
<proteinExistence type="predicted"/>
<name>A0A401S192_CHIPU</name>
<protein>
    <submittedName>
        <fullName evidence="1">Uncharacterized protein</fullName>
    </submittedName>
</protein>